<proteinExistence type="predicted"/>
<evidence type="ECO:0000313" key="2">
    <source>
        <dbReference type="Proteomes" id="UP000789702"/>
    </source>
</evidence>
<sequence>WQDDPGLRASLQQIFLQLSKLANIYQKPLSSPALLPPKTLDLDGTMHKAPVSVSDEGGMELPDLGDEFNLDEIETVISLEEGIAAHKKKDHKTAWECFEAHAELGNTTAKYWMGYYLWEGCLDGKKDRKKASELFKEAADDGISDAQLRYAFSLVNNPPIRFDRAVFLEYLNKAAANNNPTAQFNLGDMYLNGKLKVEKNPKLGIKYLKLAALNYQPKAIEILNKMNINIYTDGQEE</sequence>
<dbReference type="Proteomes" id="UP000789702">
    <property type="component" value="Unassembled WGS sequence"/>
</dbReference>
<comment type="caution">
    <text evidence="1">The sequence shown here is derived from an EMBL/GenBank/DDBJ whole genome shotgun (WGS) entry which is preliminary data.</text>
</comment>
<gene>
    <name evidence="1" type="ORF">DHETER_LOCUS4368</name>
</gene>
<evidence type="ECO:0000313" key="1">
    <source>
        <dbReference type="EMBL" id="CAG8531103.1"/>
    </source>
</evidence>
<name>A0ACA9LK63_9GLOM</name>
<feature type="non-terminal residue" evidence="1">
    <location>
        <position position="1"/>
    </location>
</feature>
<protein>
    <submittedName>
        <fullName evidence="1">5582_t:CDS:1</fullName>
    </submittedName>
</protein>
<reference evidence="1" key="1">
    <citation type="submission" date="2021-06" db="EMBL/GenBank/DDBJ databases">
        <authorList>
            <person name="Kallberg Y."/>
            <person name="Tangrot J."/>
            <person name="Rosling A."/>
        </authorList>
    </citation>
    <scope>NUCLEOTIDE SEQUENCE</scope>
    <source>
        <strain evidence="1">IL203A</strain>
    </source>
</reference>
<organism evidence="1 2">
    <name type="scientific">Dentiscutata heterogama</name>
    <dbReference type="NCBI Taxonomy" id="1316150"/>
    <lineage>
        <taxon>Eukaryota</taxon>
        <taxon>Fungi</taxon>
        <taxon>Fungi incertae sedis</taxon>
        <taxon>Mucoromycota</taxon>
        <taxon>Glomeromycotina</taxon>
        <taxon>Glomeromycetes</taxon>
        <taxon>Diversisporales</taxon>
        <taxon>Gigasporaceae</taxon>
        <taxon>Dentiscutata</taxon>
    </lineage>
</organism>
<dbReference type="EMBL" id="CAJVPU010004316">
    <property type="protein sequence ID" value="CAG8531103.1"/>
    <property type="molecule type" value="Genomic_DNA"/>
</dbReference>
<accession>A0ACA9LK63</accession>
<keyword evidence="2" id="KW-1185">Reference proteome</keyword>